<name>A0A7X9RU65_9BACT</name>
<sequence>MEYILNNKNSGDPSISTQRIDPLRIEVLCCRLWWLKKWKNGKLSSPYWRLYWNMNKGAYIAYEGRKIEITPNKLVLIPPNTTFETYIDGNNEISENKLMGGVIHSDDDIEECMKKNNIIHLFIHFNLGGELDHFKKNIYEIPLCEIQNLFIQEITEKTLSNNDLIQIHTAIKIHQLILSTIQSIGEDELLPQQLHPRIVKVIEFINQEYHRVIDNAELADFINMATNSFTRFFKENMHLSPQEYIKNVRINKACYLIENADLSFDFIAQKVGFSDRYHFSKVFKSVKGIPPAQYKKQFIRK</sequence>
<dbReference type="Gene3D" id="1.10.10.60">
    <property type="entry name" value="Homeodomain-like"/>
    <property type="match status" value="2"/>
</dbReference>
<dbReference type="Proteomes" id="UP000576082">
    <property type="component" value="Unassembled WGS sequence"/>
</dbReference>
<dbReference type="InterPro" id="IPR018062">
    <property type="entry name" value="HTH_AraC-typ_CS"/>
</dbReference>
<keyword evidence="1" id="KW-0805">Transcription regulation</keyword>
<dbReference type="InterPro" id="IPR018060">
    <property type="entry name" value="HTH_AraC"/>
</dbReference>
<gene>
    <name evidence="5" type="ORF">HHU12_12495</name>
</gene>
<dbReference type="GO" id="GO:0003700">
    <property type="term" value="F:DNA-binding transcription factor activity"/>
    <property type="evidence" value="ECO:0007669"/>
    <property type="project" value="InterPro"/>
</dbReference>
<comment type="caution">
    <text evidence="5">The sequence shown here is derived from an EMBL/GenBank/DDBJ whole genome shotgun (WGS) entry which is preliminary data.</text>
</comment>
<dbReference type="EMBL" id="JABANE010000029">
    <property type="protein sequence ID" value="NME68783.1"/>
    <property type="molecule type" value="Genomic_DNA"/>
</dbReference>
<evidence type="ECO:0000256" key="2">
    <source>
        <dbReference type="ARBA" id="ARBA00023125"/>
    </source>
</evidence>
<dbReference type="AlphaFoldDB" id="A0A7X9RU65"/>
<dbReference type="InterPro" id="IPR009057">
    <property type="entry name" value="Homeodomain-like_sf"/>
</dbReference>
<dbReference type="PANTHER" id="PTHR43280:SF28">
    <property type="entry name" value="HTH-TYPE TRANSCRIPTIONAL ACTIVATOR RHAS"/>
    <property type="match status" value="1"/>
</dbReference>
<protein>
    <submittedName>
        <fullName evidence="5">Helix-turn-helix transcriptional regulator</fullName>
    </submittedName>
</protein>
<keyword evidence="6" id="KW-1185">Reference proteome</keyword>
<dbReference type="RefSeq" id="WP_169657075.1">
    <property type="nucleotide sequence ID" value="NZ_JABANE010000029.1"/>
</dbReference>
<keyword evidence="3" id="KW-0804">Transcription</keyword>
<accession>A0A7X9RU65</accession>
<dbReference type="SMART" id="SM00342">
    <property type="entry name" value="HTH_ARAC"/>
    <property type="match status" value="1"/>
</dbReference>
<evidence type="ECO:0000313" key="5">
    <source>
        <dbReference type="EMBL" id="NME68783.1"/>
    </source>
</evidence>
<reference evidence="5 6" key="1">
    <citation type="submission" date="2020-04" db="EMBL/GenBank/DDBJ databases">
        <title>Flammeovirga sp. SR4, a novel species isolated from seawater.</title>
        <authorList>
            <person name="Wang X."/>
        </authorList>
    </citation>
    <scope>NUCLEOTIDE SEQUENCE [LARGE SCALE GENOMIC DNA]</scope>
    <source>
        <strain evidence="5 6">ATCC 23126</strain>
    </source>
</reference>
<dbReference type="PROSITE" id="PS00041">
    <property type="entry name" value="HTH_ARAC_FAMILY_1"/>
    <property type="match status" value="1"/>
</dbReference>
<evidence type="ECO:0000313" key="6">
    <source>
        <dbReference type="Proteomes" id="UP000576082"/>
    </source>
</evidence>
<dbReference type="PANTHER" id="PTHR43280">
    <property type="entry name" value="ARAC-FAMILY TRANSCRIPTIONAL REGULATOR"/>
    <property type="match status" value="1"/>
</dbReference>
<dbReference type="GO" id="GO:0043565">
    <property type="term" value="F:sequence-specific DNA binding"/>
    <property type="evidence" value="ECO:0007669"/>
    <property type="project" value="InterPro"/>
</dbReference>
<evidence type="ECO:0000259" key="4">
    <source>
        <dbReference type="PROSITE" id="PS01124"/>
    </source>
</evidence>
<dbReference type="SUPFAM" id="SSF46689">
    <property type="entry name" value="Homeodomain-like"/>
    <property type="match status" value="2"/>
</dbReference>
<evidence type="ECO:0000256" key="3">
    <source>
        <dbReference type="ARBA" id="ARBA00023163"/>
    </source>
</evidence>
<organism evidence="5 6">
    <name type="scientific">Flammeovirga aprica JL-4</name>
    <dbReference type="NCBI Taxonomy" id="694437"/>
    <lineage>
        <taxon>Bacteria</taxon>
        <taxon>Pseudomonadati</taxon>
        <taxon>Bacteroidota</taxon>
        <taxon>Cytophagia</taxon>
        <taxon>Cytophagales</taxon>
        <taxon>Flammeovirgaceae</taxon>
        <taxon>Flammeovirga</taxon>
    </lineage>
</organism>
<evidence type="ECO:0000256" key="1">
    <source>
        <dbReference type="ARBA" id="ARBA00023015"/>
    </source>
</evidence>
<dbReference type="PROSITE" id="PS01124">
    <property type="entry name" value="HTH_ARAC_FAMILY_2"/>
    <property type="match status" value="1"/>
</dbReference>
<dbReference type="Pfam" id="PF12833">
    <property type="entry name" value="HTH_18"/>
    <property type="match status" value="1"/>
</dbReference>
<proteinExistence type="predicted"/>
<keyword evidence="2" id="KW-0238">DNA-binding</keyword>
<feature type="domain" description="HTH araC/xylS-type" evidence="4">
    <location>
        <begin position="199"/>
        <end position="297"/>
    </location>
</feature>